<evidence type="ECO:0000256" key="4">
    <source>
        <dbReference type="ARBA" id="ARBA00022750"/>
    </source>
</evidence>
<dbReference type="GO" id="GO:0005764">
    <property type="term" value="C:lysosome"/>
    <property type="evidence" value="ECO:0007669"/>
    <property type="project" value="TreeGrafter"/>
</dbReference>
<feature type="active site" evidence="9">
    <location>
        <position position="86"/>
    </location>
</feature>
<evidence type="ECO:0000256" key="2">
    <source>
        <dbReference type="ARBA" id="ARBA00022670"/>
    </source>
</evidence>
<dbReference type="AlphaFoldDB" id="H2RSA6"/>
<dbReference type="Proteomes" id="UP000005226">
    <property type="component" value="Chromosome 5"/>
</dbReference>
<keyword evidence="8" id="KW-0325">Glycoprotein</keyword>
<evidence type="ECO:0000256" key="1">
    <source>
        <dbReference type="ARBA" id="ARBA00007447"/>
    </source>
</evidence>
<feature type="active site" evidence="9">
    <location>
        <position position="271"/>
    </location>
</feature>
<feature type="signal peptide" evidence="12">
    <location>
        <begin position="1"/>
        <end position="20"/>
    </location>
</feature>
<keyword evidence="5 11" id="KW-0378">Hydrolase</keyword>
<reference evidence="14" key="2">
    <citation type="submission" date="2025-08" db="UniProtKB">
        <authorList>
            <consortium name="Ensembl"/>
        </authorList>
    </citation>
    <scope>IDENTIFICATION</scope>
</reference>
<feature type="chain" id="PRO_5003571814" evidence="12">
    <location>
        <begin position="21"/>
        <end position="386"/>
    </location>
</feature>
<feature type="disulfide bond" evidence="10">
    <location>
        <begin position="99"/>
        <end position="106"/>
    </location>
</feature>
<evidence type="ECO:0000256" key="5">
    <source>
        <dbReference type="ARBA" id="ARBA00022801"/>
    </source>
</evidence>
<keyword evidence="4 11" id="KW-0064">Aspartyl protease</keyword>
<evidence type="ECO:0000256" key="6">
    <source>
        <dbReference type="ARBA" id="ARBA00023145"/>
    </source>
</evidence>
<reference evidence="14" key="3">
    <citation type="submission" date="2025-09" db="UniProtKB">
        <authorList>
            <consortium name="Ensembl"/>
        </authorList>
    </citation>
    <scope>IDENTIFICATION</scope>
</reference>
<keyword evidence="15" id="KW-1185">Reference proteome</keyword>
<dbReference type="Gene3D" id="2.40.70.10">
    <property type="entry name" value="Acid Proteases"/>
    <property type="match status" value="2"/>
</dbReference>
<evidence type="ECO:0000256" key="10">
    <source>
        <dbReference type="PIRSR" id="PIRSR601461-2"/>
    </source>
</evidence>
<keyword evidence="3 12" id="KW-0732">Signal</keyword>
<dbReference type="Pfam" id="PF00026">
    <property type="entry name" value="Asp"/>
    <property type="match status" value="1"/>
</dbReference>
<dbReference type="InterPro" id="IPR001969">
    <property type="entry name" value="Aspartic_peptidase_AS"/>
</dbReference>
<dbReference type="SUPFAM" id="SSF50630">
    <property type="entry name" value="Acid proteases"/>
    <property type="match status" value="1"/>
</dbReference>
<dbReference type="GO" id="GO:0005615">
    <property type="term" value="C:extracellular space"/>
    <property type="evidence" value="ECO:0007669"/>
    <property type="project" value="TreeGrafter"/>
</dbReference>
<name>H2RSA6_TAKRU</name>
<dbReference type="InterPro" id="IPR001461">
    <property type="entry name" value="Aspartic_peptidase_A1"/>
</dbReference>
<gene>
    <name evidence="14" type="primary">napsa</name>
</gene>
<dbReference type="GeneTree" id="ENSGT00940000160179"/>
<evidence type="ECO:0000256" key="8">
    <source>
        <dbReference type="ARBA" id="ARBA00023180"/>
    </source>
</evidence>
<organism evidence="14 15">
    <name type="scientific">Takifugu rubripes</name>
    <name type="common">Japanese pufferfish</name>
    <name type="synonym">Fugu rubripes</name>
    <dbReference type="NCBI Taxonomy" id="31033"/>
    <lineage>
        <taxon>Eukaryota</taxon>
        <taxon>Metazoa</taxon>
        <taxon>Chordata</taxon>
        <taxon>Craniata</taxon>
        <taxon>Vertebrata</taxon>
        <taxon>Euteleostomi</taxon>
        <taxon>Actinopterygii</taxon>
        <taxon>Neopterygii</taxon>
        <taxon>Teleostei</taxon>
        <taxon>Neoteleostei</taxon>
        <taxon>Acanthomorphata</taxon>
        <taxon>Eupercaria</taxon>
        <taxon>Tetraodontiformes</taxon>
        <taxon>Tetradontoidea</taxon>
        <taxon>Tetraodontidae</taxon>
        <taxon>Takifugu</taxon>
    </lineage>
</organism>
<dbReference type="eggNOG" id="KOG1339">
    <property type="taxonomic scope" value="Eukaryota"/>
</dbReference>
<dbReference type="OMA" id="FGEAWTM"/>
<dbReference type="PROSITE" id="PS00141">
    <property type="entry name" value="ASP_PROTEASE"/>
    <property type="match status" value="1"/>
</dbReference>
<evidence type="ECO:0000313" key="15">
    <source>
        <dbReference type="Proteomes" id="UP000005226"/>
    </source>
</evidence>
<feature type="disulfide bond" evidence="10">
    <location>
        <begin position="305"/>
        <end position="342"/>
    </location>
</feature>
<comment type="similarity">
    <text evidence="1 11">Belongs to the peptidase A1 family.</text>
</comment>
<dbReference type="PROSITE" id="PS51767">
    <property type="entry name" value="PEPTIDASE_A1"/>
    <property type="match status" value="1"/>
</dbReference>
<evidence type="ECO:0000256" key="7">
    <source>
        <dbReference type="ARBA" id="ARBA00023157"/>
    </source>
</evidence>
<dbReference type="InParanoid" id="H2RSA6"/>
<keyword evidence="6" id="KW-0865">Zymogen</keyword>
<accession>H2RSA6</accession>
<protein>
    <submittedName>
        <fullName evidence="14">Napsin A aspartic peptidase</fullName>
    </submittedName>
</protein>
<evidence type="ECO:0000313" key="14">
    <source>
        <dbReference type="Ensembl" id="ENSTRUP00000003022.1"/>
    </source>
</evidence>
<dbReference type="PRINTS" id="PR00792">
    <property type="entry name" value="PEPSIN"/>
</dbReference>
<dbReference type="GO" id="GO:0004190">
    <property type="term" value="F:aspartic-type endopeptidase activity"/>
    <property type="evidence" value="ECO:0007669"/>
    <property type="project" value="UniProtKB-KW"/>
</dbReference>
<evidence type="ECO:0000256" key="12">
    <source>
        <dbReference type="SAM" id="SignalP"/>
    </source>
</evidence>
<evidence type="ECO:0000256" key="3">
    <source>
        <dbReference type="ARBA" id="ARBA00022729"/>
    </source>
</evidence>
<evidence type="ECO:0000259" key="13">
    <source>
        <dbReference type="PROSITE" id="PS51767"/>
    </source>
</evidence>
<dbReference type="PANTHER" id="PTHR47966:SF83">
    <property type="entry name" value="NAPSIN-A"/>
    <property type="match status" value="1"/>
</dbReference>
<dbReference type="InterPro" id="IPR033121">
    <property type="entry name" value="PEPTIDASE_A1"/>
</dbReference>
<feature type="disulfide bond" evidence="10">
    <location>
        <begin position="262"/>
        <end position="266"/>
    </location>
</feature>
<proteinExistence type="inferred from homology"/>
<keyword evidence="2 11" id="KW-0645">Protease</keyword>
<dbReference type="FunFam" id="2.40.70.10:FF:000066">
    <property type="entry name" value="Napsin A aspartic peptidase"/>
    <property type="match status" value="1"/>
</dbReference>
<dbReference type="InterPro" id="IPR021109">
    <property type="entry name" value="Peptidase_aspartic_dom_sf"/>
</dbReference>
<reference evidence="14 15" key="1">
    <citation type="journal article" date="2011" name="Genome Biol. Evol.">
        <title>Integration of the genetic map and genome assembly of fugu facilitates insights into distinct features of genome evolution in teleosts and mammals.</title>
        <authorList>
            <person name="Kai W."/>
            <person name="Kikuchi K."/>
            <person name="Tohari S."/>
            <person name="Chew A.K."/>
            <person name="Tay A."/>
            <person name="Fujiwara A."/>
            <person name="Hosoya S."/>
            <person name="Suetake H."/>
            <person name="Naruse K."/>
            <person name="Brenner S."/>
            <person name="Suzuki Y."/>
            <person name="Venkatesh B."/>
        </authorList>
    </citation>
    <scope>NUCLEOTIDE SEQUENCE [LARGE SCALE GENOMIC DNA]</scope>
</reference>
<dbReference type="FunFam" id="2.40.70.10:FF:000004">
    <property type="entry name" value="Pepsin A"/>
    <property type="match status" value="1"/>
</dbReference>
<sequence>MARIQAFLIIGALLITESAAITSISLHRARSLLTRMSNNQRSLLRVAASSTDPESPAVRLINIYDLQYFGKISIGTPPQEFTVLFDTGSSDLWVPSVYCSPLYLACGLHRHYRSYRSSTYVQCDRGFFIEYQSGRLSGFVSKDTLSIGGLQVPGQLFGEAVRQPGETFIYTQFDGILGMAYPSISTIAPVFDRIMAAKLLPQNVFSFYLNRDPEAAIGGQLILGGLNPEHYAGELHYVNVTRKAYWQIEVNGINVGDQLSLCKPSCQTIVDTGTSLITGPSEEIRALHNAIPGMSRQKDENIIDCEQIPSMPVISFNIGGKLFPLNPEDYIWKEMDRGTAFCQSRFMALDMGPPAAPLWNLGDVFIMKYYTVFDRDADRVGFALAK</sequence>
<dbReference type="STRING" id="31033.ENSTRUP00000003022"/>
<feature type="domain" description="Peptidase A1" evidence="13">
    <location>
        <begin position="68"/>
        <end position="383"/>
    </location>
</feature>
<dbReference type="GO" id="GO:0006508">
    <property type="term" value="P:proteolysis"/>
    <property type="evidence" value="ECO:0007669"/>
    <property type="project" value="UniProtKB-KW"/>
</dbReference>
<keyword evidence="7 10" id="KW-1015">Disulfide bond</keyword>
<evidence type="ECO:0000256" key="11">
    <source>
        <dbReference type="RuleBase" id="RU000454"/>
    </source>
</evidence>
<evidence type="ECO:0000256" key="9">
    <source>
        <dbReference type="PIRSR" id="PIRSR601461-1"/>
    </source>
</evidence>
<dbReference type="Gene3D" id="2.60.40.1960">
    <property type="match status" value="1"/>
</dbReference>
<dbReference type="Ensembl" id="ENSTRUT00000003040.3">
    <property type="protein sequence ID" value="ENSTRUP00000003022.1"/>
    <property type="gene ID" value="ENSTRUG00000001310.3"/>
</dbReference>
<dbReference type="PANTHER" id="PTHR47966">
    <property type="entry name" value="BETA-SITE APP-CLEAVING ENZYME, ISOFORM A-RELATED"/>
    <property type="match status" value="1"/>
</dbReference>